<dbReference type="Proteomes" id="UP000054524">
    <property type="component" value="Unassembled WGS sequence"/>
</dbReference>
<reference evidence="3 4" key="1">
    <citation type="journal article" date="2014" name="Genome Announc.">
        <title>Genome Sequence of the Microsporidian Species Nematocida sp1 Strain ERTm6 (ATCC PRA-372).</title>
        <authorList>
            <person name="Bakowski M.A."/>
            <person name="Priest M."/>
            <person name="Young S."/>
            <person name="Cuomo C.A."/>
            <person name="Troemel E.R."/>
        </authorList>
    </citation>
    <scope>NUCLEOTIDE SEQUENCE [LARGE SCALE GENOMIC DNA]</scope>
    <source>
        <strain evidence="3 4">ERTm6</strain>
    </source>
</reference>
<keyword evidence="1" id="KW-0812">Transmembrane</keyword>
<dbReference type="Pfam" id="PF00211">
    <property type="entry name" value="Guanylate_cyc"/>
    <property type="match status" value="1"/>
</dbReference>
<dbReference type="PANTHER" id="PTHR43081">
    <property type="entry name" value="ADENYLATE CYCLASE, TERMINAL-DIFFERENTIATION SPECIFIC-RELATED"/>
    <property type="match status" value="1"/>
</dbReference>
<dbReference type="Gene3D" id="3.30.70.1230">
    <property type="entry name" value="Nucleotide cyclase"/>
    <property type="match status" value="1"/>
</dbReference>
<evidence type="ECO:0000313" key="4">
    <source>
        <dbReference type="Proteomes" id="UP000054524"/>
    </source>
</evidence>
<dbReference type="GO" id="GO:0035556">
    <property type="term" value="P:intracellular signal transduction"/>
    <property type="evidence" value="ECO:0007669"/>
    <property type="project" value="InterPro"/>
</dbReference>
<dbReference type="SUPFAM" id="SSF55073">
    <property type="entry name" value="Nucleotide cyclase"/>
    <property type="match status" value="1"/>
</dbReference>
<feature type="transmembrane region" description="Helical" evidence="1">
    <location>
        <begin position="267"/>
        <end position="286"/>
    </location>
</feature>
<dbReference type="GO" id="GO:0009190">
    <property type="term" value="P:cyclic nucleotide biosynthetic process"/>
    <property type="evidence" value="ECO:0007669"/>
    <property type="project" value="InterPro"/>
</dbReference>
<dbReference type="SMART" id="SM00044">
    <property type="entry name" value="CYCc"/>
    <property type="match status" value="1"/>
</dbReference>
<keyword evidence="4" id="KW-1185">Reference proteome</keyword>
<dbReference type="InterPro" id="IPR032675">
    <property type="entry name" value="LRR_dom_sf"/>
</dbReference>
<dbReference type="PROSITE" id="PS50125">
    <property type="entry name" value="GUANYLATE_CYCLASE_2"/>
    <property type="match status" value="1"/>
</dbReference>
<dbReference type="CDD" id="cd07302">
    <property type="entry name" value="CHD"/>
    <property type="match status" value="1"/>
</dbReference>
<feature type="transmembrane region" description="Helical" evidence="1">
    <location>
        <begin position="227"/>
        <end position="247"/>
    </location>
</feature>
<keyword evidence="1" id="KW-1133">Transmembrane helix</keyword>
<proteinExistence type="predicted"/>
<protein>
    <recommendedName>
        <fullName evidence="2">Guanylate cyclase domain-containing protein</fullName>
    </recommendedName>
</protein>
<dbReference type="InterPro" id="IPR029787">
    <property type="entry name" value="Nucleotide_cyclase"/>
</dbReference>
<dbReference type="InterPro" id="IPR050697">
    <property type="entry name" value="Adenylyl/Guanylyl_Cyclase_3/4"/>
</dbReference>
<dbReference type="PROSITE" id="PS51450">
    <property type="entry name" value="LRR"/>
    <property type="match status" value="2"/>
</dbReference>
<accession>A0A086J4S0</accession>
<evidence type="ECO:0000256" key="1">
    <source>
        <dbReference type="SAM" id="Phobius"/>
    </source>
</evidence>
<dbReference type="RefSeq" id="XP_052905693.1">
    <property type="nucleotide sequence ID" value="XM_053047868.1"/>
</dbReference>
<sequence length="1133" mass="129131">MRIQEALESTMQKKLHMKKEEERILHIRETKETVPMHVFKRFVVQKHEVLWHPMIKISESANHSKFMTVMVPTDEVSMQFDIFGKKVEMNLNYETTAGDILHAVWRNMGILQGFGENELLLKLGASQGEKILSVEDRPLLEIIQWKLNNSLLSIKNQTLIPESKIFRNCGFEMQIIVNTKEKKDDQDAVYSEKAYHLMYAAEMPAAGPPRAKFDVIRLIADTSDGSFAMIHTADAIFLGLTIVALLVRDKRAAADLLEILRSREEWVLAAFYIMSMVYILLPRWGVELLNSKGAGYAISLVRAPVEEVAALIEDQKAEPQKDITLNLSNMGLQEIPDVVFTITNVAHLNISNNALKSLPENLNRVGLKSINASNNNIQTIPRLLQIPHLNLENNHITEFESVYNYVELNLLGNPLEKFKGYAEKLYIRTVFSTRRIYGALSLLKKVSIIDVEMKRFVGKFPFLVDLQLVNNTLEELSISAPNLKTLLCVKNCLLQFPYIEQKRNGAECNNLVSISLPYNSINLIPNRVWTLPIEYLNVSHNQIVRIDPAIRQTSLLHLNISGNQIKEIDNISRLAGLICFVASFNMLETMRGLECIPGLKLADLSYNMLMSLPRLPTKEVSDSITCYALGNVHMPCTEVKQKRLAELGINIVLSEPEENLINVPGIIGTHNRCLECGSYIPYEKHRKEEEKKQVRATRRGQYLIREFVTKPHRTEDESKPARIKIFAYFSSKNKQIKALVERAVAEIMMHIQSETGNDLYKGFSKHRKRLQEMCINIKHKMFPHKVDILTFVVIADKYIGTIGSNDINLVLFRDEIGVYLCNTAQLSTVGFEKHSSDECIIAFPTSLLHKISVTDLIIAYKRTRSISEIKRFLFSHEVRDVSVFIVPIISKVDHPLKNSPDAAGLKILEELSAYNIASQFIRVPIVIFTDIVNSTKLWSKDSIRMMQMSKIHNTTVRTLMQRLGGYEVKTEGDSFMMIFYDEQCAMEFGSEIHRILLGKNWPEMGIEYNPLIYSRAKAVYRGLQIRVGISKGACIVENDPITKRLDFYGKSVIEAARLCSMASGGETLITHTMYNRIKDIRTERYVIVPRGRAVLSGLETDTHHVYEVVHKSLVPRLLLKSPRVIRRCSWIAS</sequence>
<dbReference type="SUPFAM" id="SSF52058">
    <property type="entry name" value="L domain-like"/>
    <property type="match status" value="1"/>
</dbReference>
<comment type="caution">
    <text evidence="3">The sequence shown here is derived from an EMBL/GenBank/DDBJ whole genome shotgun (WGS) entry which is preliminary data.</text>
</comment>
<dbReference type="GeneID" id="77675186"/>
<organism evidence="3 4">
    <name type="scientific">Nematocida ausubeli (strain ATCC PRA-371 / ERTm2)</name>
    <name type="common">Nematode killer fungus</name>
    <dbReference type="NCBI Taxonomy" id="1913371"/>
    <lineage>
        <taxon>Eukaryota</taxon>
        <taxon>Fungi</taxon>
        <taxon>Fungi incertae sedis</taxon>
        <taxon>Microsporidia</taxon>
        <taxon>Nematocida</taxon>
    </lineage>
</organism>
<dbReference type="InterPro" id="IPR001054">
    <property type="entry name" value="A/G_cyclase"/>
</dbReference>
<dbReference type="HOGENOM" id="CLU_009025_0_0_1"/>
<evidence type="ECO:0000313" key="3">
    <source>
        <dbReference type="EMBL" id="KFG27138.1"/>
    </source>
</evidence>
<gene>
    <name evidence="3" type="ORF">NESG_00213</name>
</gene>
<dbReference type="AlphaFoldDB" id="A0A086J4S0"/>
<feature type="domain" description="Guanylate cyclase" evidence="2">
    <location>
        <begin position="925"/>
        <end position="1059"/>
    </location>
</feature>
<evidence type="ECO:0000259" key="2">
    <source>
        <dbReference type="PROSITE" id="PS50125"/>
    </source>
</evidence>
<name>A0A086J4S0_NEMA1</name>
<keyword evidence="1" id="KW-0472">Membrane</keyword>
<dbReference type="Gene3D" id="3.80.10.10">
    <property type="entry name" value="Ribonuclease Inhibitor"/>
    <property type="match status" value="2"/>
</dbReference>
<dbReference type="InterPro" id="IPR001611">
    <property type="entry name" value="Leu-rich_rpt"/>
</dbReference>
<dbReference type="EMBL" id="AKIJ01000001">
    <property type="protein sequence ID" value="KFG27138.1"/>
    <property type="molecule type" value="Genomic_DNA"/>
</dbReference>
<dbReference type="PANTHER" id="PTHR43081:SF1">
    <property type="entry name" value="ADENYLATE CYCLASE, TERMINAL-DIFFERENTIATION SPECIFIC"/>
    <property type="match status" value="1"/>
</dbReference>